<dbReference type="RefSeq" id="WP_091411153.1">
    <property type="nucleotide sequence ID" value="NZ_FOAB01000007.1"/>
</dbReference>
<dbReference type="InterPro" id="IPR018551">
    <property type="entry name" value="DUF2007"/>
</dbReference>
<dbReference type="Pfam" id="PF09413">
    <property type="entry name" value="DUF2007"/>
    <property type="match status" value="1"/>
</dbReference>
<protein>
    <submittedName>
        <fullName evidence="2">Putative signal transducing protein</fullName>
    </submittedName>
</protein>
<evidence type="ECO:0000313" key="3">
    <source>
        <dbReference type="Proteomes" id="UP000198521"/>
    </source>
</evidence>
<dbReference type="EMBL" id="FOAB01000007">
    <property type="protein sequence ID" value="SEL94688.1"/>
    <property type="molecule type" value="Genomic_DNA"/>
</dbReference>
<dbReference type="OrthoDB" id="1149279at2"/>
<name>A0A1H7UDF0_AQUAM</name>
<reference evidence="2 3" key="1">
    <citation type="submission" date="2016-10" db="EMBL/GenBank/DDBJ databases">
        <authorList>
            <person name="de Groot N.N."/>
        </authorList>
    </citation>
    <scope>NUCLEOTIDE SEQUENCE [LARGE SCALE GENOMIC DNA]</scope>
    <source>
        <strain evidence="2 3">DSM 25232</strain>
    </source>
</reference>
<proteinExistence type="predicted"/>
<keyword evidence="3" id="KW-1185">Reference proteome</keyword>
<organism evidence="2 3">
    <name type="scientific">Aquimarina amphilecti</name>
    <dbReference type="NCBI Taxonomy" id="1038014"/>
    <lineage>
        <taxon>Bacteria</taxon>
        <taxon>Pseudomonadati</taxon>
        <taxon>Bacteroidota</taxon>
        <taxon>Flavobacteriia</taxon>
        <taxon>Flavobacteriales</taxon>
        <taxon>Flavobacteriaceae</taxon>
        <taxon>Aquimarina</taxon>
    </lineage>
</organism>
<dbReference type="Proteomes" id="UP000198521">
    <property type="component" value="Unassembled WGS sequence"/>
</dbReference>
<dbReference type="AlphaFoldDB" id="A0A1H7UDF0"/>
<feature type="domain" description="DUF2007" evidence="1">
    <location>
        <begin position="7"/>
        <end position="70"/>
    </location>
</feature>
<gene>
    <name evidence="2" type="ORF">SAMN04487910_3676</name>
</gene>
<sequence length="73" mass="8366">MKEHIKIYTGTSIMVNRLSFLLNEMNIPSIIKDYKESGRLAGFGVIEGSTELFISDDNRKKANEVIKNFEKEI</sequence>
<accession>A0A1H7UDF0</accession>
<evidence type="ECO:0000259" key="1">
    <source>
        <dbReference type="Pfam" id="PF09413"/>
    </source>
</evidence>
<evidence type="ECO:0000313" key="2">
    <source>
        <dbReference type="EMBL" id="SEL94688.1"/>
    </source>
</evidence>